<keyword evidence="6" id="KW-1185">Reference proteome</keyword>
<evidence type="ECO:0000313" key="5">
    <source>
        <dbReference type="EMBL" id="GAA3201447.1"/>
    </source>
</evidence>
<keyword evidence="4" id="KW-0460">Magnesium</keyword>
<dbReference type="NCBIfam" id="TIGR02727">
    <property type="entry name" value="MTHFS_bact"/>
    <property type="match status" value="1"/>
</dbReference>
<evidence type="ECO:0000313" key="6">
    <source>
        <dbReference type="Proteomes" id="UP001501237"/>
    </source>
</evidence>
<evidence type="ECO:0000256" key="4">
    <source>
        <dbReference type="RuleBase" id="RU361279"/>
    </source>
</evidence>
<dbReference type="Gene3D" id="3.40.50.10420">
    <property type="entry name" value="NagB/RpiA/CoA transferase-like"/>
    <property type="match status" value="1"/>
</dbReference>
<accession>A0ABP6Q308</accession>
<evidence type="ECO:0000256" key="1">
    <source>
        <dbReference type="ARBA" id="ARBA00010638"/>
    </source>
</evidence>
<dbReference type="PANTHER" id="PTHR23407:SF1">
    <property type="entry name" value="5-FORMYLTETRAHYDROFOLATE CYCLO-LIGASE"/>
    <property type="match status" value="1"/>
</dbReference>
<organism evidence="5 6">
    <name type="scientific">Actinocorallia longicatena</name>
    <dbReference type="NCBI Taxonomy" id="111803"/>
    <lineage>
        <taxon>Bacteria</taxon>
        <taxon>Bacillati</taxon>
        <taxon>Actinomycetota</taxon>
        <taxon>Actinomycetes</taxon>
        <taxon>Streptosporangiales</taxon>
        <taxon>Thermomonosporaceae</taxon>
        <taxon>Actinocorallia</taxon>
    </lineage>
</organism>
<dbReference type="Proteomes" id="UP001501237">
    <property type="component" value="Unassembled WGS sequence"/>
</dbReference>
<dbReference type="EMBL" id="BAAAUV010000003">
    <property type="protein sequence ID" value="GAA3201447.1"/>
    <property type="molecule type" value="Genomic_DNA"/>
</dbReference>
<reference evidence="6" key="1">
    <citation type="journal article" date="2019" name="Int. J. Syst. Evol. Microbiol.">
        <title>The Global Catalogue of Microorganisms (GCM) 10K type strain sequencing project: providing services to taxonomists for standard genome sequencing and annotation.</title>
        <authorList>
            <consortium name="The Broad Institute Genomics Platform"/>
            <consortium name="The Broad Institute Genome Sequencing Center for Infectious Disease"/>
            <person name="Wu L."/>
            <person name="Ma J."/>
        </authorList>
    </citation>
    <scope>NUCLEOTIDE SEQUENCE [LARGE SCALE GENOMIC DNA]</scope>
    <source>
        <strain evidence="6">JCM 9377</strain>
    </source>
</reference>
<sequence>MASSIAAYSSVGTEPGTQSLLFALWKRGSYVLLPRLLPDGDLDWASFEGPESLVEGPHGILEPTEPSRGAGAVKAADVVIVPALAVDRRGRRLGQGGGSYDRALARVGPAILTVGVVFDEEFVDELPAFDHDIPVRAVVTPSGGFRRL</sequence>
<protein>
    <recommendedName>
        <fullName evidence="4">5-formyltetrahydrofolate cyclo-ligase</fullName>
        <ecNumber evidence="4">6.3.3.2</ecNumber>
    </recommendedName>
</protein>
<keyword evidence="4" id="KW-0479">Metal-binding</keyword>
<dbReference type="PANTHER" id="PTHR23407">
    <property type="entry name" value="ATPASE INHIBITOR/5-FORMYLTETRAHYDROFOLATE CYCLO-LIGASE"/>
    <property type="match status" value="1"/>
</dbReference>
<name>A0ABP6Q308_9ACTN</name>
<keyword evidence="2 4" id="KW-0547">Nucleotide-binding</keyword>
<gene>
    <name evidence="5" type="ORF">GCM10010468_14620</name>
</gene>
<dbReference type="Pfam" id="PF01812">
    <property type="entry name" value="5-FTHF_cyc-lig"/>
    <property type="match status" value="1"/>
</dbReference>
<dbReference type="InterPro" id="IPR024185">
    <property type="entry name" value="FTHF_cligase-like_sf"/>
</dbReference>
<comment type="cofactor">
    <cofactor evidence="4">
        <name>Mg(2+)</name>
        <dbReference type="ChEBI" id="CHEBI:18420"/>
    </cofactor>
</comment>
<proteinExistence type="inferred from homology"/>
<dbReference type="EC" id="6.3.3.2" evidence="4"/>
<dbReference type="InterPro" id="IPR037171">
    <property type="entry name" value="NagB/RpiA_transferase-like"/>
</dbReference>
<dbReference type="SUPFAM" id="SSF100950">
    <property type="entry name" value="NagB/RpiA/CoA transferase-like"/>
    <property type="match status" value="1"/>
</dbReference>
<dbReference type="PIRSF" id="PIRSF006806">
    <property type="entry name" value="FTHF_cligase"/>
    <property type="match status" value="1"/>
</dbReference>
<evidence type="ECO:0000256" key="3">
    <source>
        <dbReference type="ARBA" id="ARBA00022840"/>
    </source>
</evidence>
<comment type="caution">
    <text evidence="5">The sequence shown here is derived from an EMBL/GenBank/DDBJ whole genome shotgun (WGS) entry which is preliminary data.</text>
</comment>
<dbReference type="InterPro" id="IPR002698">
    <property type="entry name" value="FTHF_cligase"/>
</dbReference>
<comment type="similarity">
    <text evidence="1 4">Belongs to the 5-formyltetrahydrofolate cyclo-ligase family.</text>
</comment>
<evidence type="ECO:0000256" key="2">
    <source>
        <dbReference type="ARBA" id="ARBA00022741"/>
    </source>
</evidence>
<comment type="catalytic activity">
    <reaction evidence="4">
        <text>(6S)-5-formyl-5,6,7,8-tetrahydrofolate + ATP = (6R)-5,10-methenyltetrahydrofolate + ADP + phosphate</text>
        <dbReference type="Rhea" id="RHEA:10488"/>
        <dbReference type="ChEBI" id="CHEBI:30616"/>
        <dbReference type="ChEBI" id="CHEBI:43474"/>
        <dbReference type="ChEBI" id="CHEBI:57455"/>
        <dbReference type="ChEBI" id="CHEBI:57457"/>
        <dbReference type="ChEBI" id="CHEBI:456216"/>
        <dbReference type="EC" id="6.3.3.2"/>
    </reaction>
</comment>
<keyword evidence="3 4" id="KW-0067">ATP-binding</keyword>